<protein>
    <submittedName>
        <fullName evidence="1">Uncharacterized protein</fullName>
    </submittedName>
</protein>
<proteinExistence type="predicted"/>
<dbReference type="Proteomes" id="UP001222027">
    <property type="component" value="Unassembled WGS sequence"/>
</dbReference>
<gene>
    <name evidence="1" type="ORF">OPV22_004250</name>
</gene>
<evidence type="ECO:0000313" key="2">
    <source>
        <dbReference type="Proteomes" id="UP001222027"/>
    </source>
</evidence>
<name>A0AAV8S3A2_ENSVE</name>
<evidence type="ECO:0000313" key="1">
    <source>
        <dbReference type="EMBL" id="KAJ8513816.1"/>
    </source>
</evidence>
<reference evidence="1 2" key="1">
    <citation type="submission" date="2022-12" db="EMBL/GenBank/DDBJ databases">
        <title>Chromosome-scale assembly of the Ensete ventricosum genome.</title>
        <authorList>
            <person name="Dussert Y."/>
            <person name="Stocks J."/>
            <person name="Wendawek A."/>
            <person name="Woldeyes F."/>
            <person name="Nichols R.A."/>
            <person name="Borrell J.S."/>
        </authorList>
    </citation>
    <scope>NUCLEOTIDE SEQUENCE [LARGE SCALE GENOMIC DNA]</scope>
    <source>
        <strain evidence="2">cv. Maze</strain>
        <tissue evidence="1">Seeds</tissue>
    </source>
</reference>
<dbReference type="AlphaFoldDB" id="A0AAV8S3A2"/>
<dbReference type="EMBL" id="JAQQAF010000001">
    <property type="protein sequence ID" value="KAJ8513816.1"/>
    <property type="molecule type" value="Genomic_DNA"/>
</dbReference>
<organism evidence="1 2">
    <name type="scientific">Ensete ventricosum</name>
    <name type="common">Abyssinian banana</name>
    <name type="synonym">Musa ensete</name>
    <dbReference type="NCBI Taxonomy" id="4639"/>
    <lineage>
        <taxon>Eukaryota</taxon>
        <taxon>Viridiplantae</taxon>
        <taxon>Streptophyta</taxon>
        <taxon>Embryophyta</taxon>
        <taxon>Tracheophyta</taxon>
        <taxon>Spermatophyta</taxon>
        <taxon>Magnoliopsida</taxon>
        <taxon>Liliopsida</taxon>
        <taxon>Zingiberales</taxon>
        <taxon>Musaceae</taxon>
        <taxon>Ensete</taxon>
    </lineage>
</organism>
<sequence length="95" mass="10349">MRPRCSSNLVAIALCHGHRRPTLARCHDAVGNMIFPPPPNESLPLPWSRLRHAETEAREDIAGLIISTCSPPERNGSFSPIIPPLMISSDSSPAE</sequence>
<accession>A0AAV8S3A2</accession>
<keyword evidence="2" id="KW-1185">Reference proteome</keyword>
<comment type="caution">
    <text evidence="1">The sequence shown here is derived from an EMBL/GenBank/DDBJ whole genome shotgun (WGS) entry which is preliminary data.</text>
</comment>